<feature type="transmembrane region" description="Helical" evidence="6">
    <location>
        <begin position="225"/>
        <end position="248"/>
    </location>
</feature>
<keyword evidence="2" id="KW-1003">Cell membrane</keyword>
<proteinExistence type="predicted"/>
<evidence type="ECO:0000256" key="2">
    <source>
        <dbReference type="ARBA" id="ARBA00022475"/>
    </source>
</evidence>
<protein>
    <recommendedName>
        <fullName evidence="7">Copper resistance protein D domain-containing protein</fullName>
    </recommendedName>
</protein>
<dbReference type="GO" id="GO:0005886">
    <property type="term" value="C:plasma membrane"/>
    <property type="evidence" value="ECO:0007669"/>
    <property type="project" value="UniProtKB-SubCell"/>
</dbReference>
<dbReference type="Proteomes" id="UP000036700">
    <property type="component" value="Chromosome"/>
</dbReference>
<name>A0A0U4FEH9_9BURK</name>
<feature type="transmembrane region" description="Helical" evidence="6">
    <location>
        <begin position="47"/>
        <end position="71"/>
    </location>
</feature>
<evidence type="ECO:0000256" key="3">
    <source>
        <dbReference type="ARBA" id="ARBA00022692"/>
    </source>
</evidence>
<dbReference type="RefSeq" id="WP_052892709.1">
    <property type="nucleotide sequence ID" value="NZ_CP011568.3"/>
</dbReference>
<feature type="transmembrane region" description="Helical" evidence="6">
    <location>
        <begin position="193"/>
        <end position="213"/>
    </location>
</feature>
<sequence length="295" mass="30937">MLHDMTLLGCAQIALAAGADLAFALAVGAVVLSLGGPARWHVSTSALLAWLVLQAIYLPLQTSAMIDVPFITALDLMPKVLNLSHYGEMWRIGYAAGLAAWLIAAVAARTRLPDMIGNLLIVTALAAMAYAHAGTSHAADSGNFSAAELVQTVHLLAISVWVGIVIAAAWPLRRAFAATPDRAAGDTSRLSHLATLSFPVALGTGIASAYWGLGGSLASLTSGLWGWLLCVKVIAVVGILMIAALNRLRYLQHVRRGDPDALTVFRRLLGVEAWLMIGVVIIAAALAHTMPPAMV</sequence>
<dbReference type="STRING" id="445709.ABW99_20750"/>
<keyword evidence="5 6" id="KW-0472">Membrane</keyword>
<feature type="transmembrane region" description="Helical" evidence="6">
    <location>
        <begin position="91"/>
        <end position="108"/>
    </location>
</feature>
<evidence type="ECO:0000313" key="9">
    <source>
        <dbReference type="Proteomes" id="UP000036700"/>
    </source>
</evidence>
<evidence type="ECO:0000259" key="7">
    <source>
        <dbReference type="Pfam" id="PF05425"/>
    </source>
</evidence>
<feature type="transmembrane region" description="Helical" evidence="6">
    <location>
        <begin position="115"/>
        <end position="133"/>
    </location>
</feature>
<gene>
    <name evidence="8" type="ORF">ABW99_20750</name>
</gene>
<feature type="domain" description="Copper resistance protein D" evidence="7">
    <location>
        <begin position="188"/>
        <end position="286"/>
    </location>
</feature>
<dbReference type="KEGG" id="ptx:ABW99_20750"/>
<dbReference type="GO" id="GO:0006825">
    <property type="term" value="P:copper ion transport"/>
    <property type="evidence" value="ECO:0007669"/>
    <property type="project" value="InterPro"/>
</dbReference>
<evidence type="ECO:0000256" key="4">
    <source>
        <dbReference type="ARBA" id="ARBA00022989"/>
    </source>
</evidence>
<dbReference type="PANTHER" id="PTHR34820">
    <property type="entry name" value="INNER MEMBRANE PROTEIN YEBZ"/>
    <property type="match status" value="1"/>
</dbReference>
<comment type="subcellular location">
    <subcellularLocation>
        <location evidence="1">Cell membrane</location>
        <topology evidence="1">Multi-pass membrane protein</topology>
    </subcellularLocation>
</comment>
<keyword evidence="4 6" id="KW-1133">Transmembrane helix</keyword>
<keyword evidence="9" id="KW-1185">Reference proteome</keyword>
<dbReference type="EMBL" id="CP011568">
    <property type="protein sequence ID" value="ALX34808.1"/>
    <property type="molecule type" value="Genomic_DNA"/>
</dbReference>
<reference evidence="9" key="1">
    <citation type="submission" date="2015-06" db="EMBL/GenBank/DDBJ databases">
        <authorList>
            <person name="Hoefler B.C."/>
            <person name="Straight P.D."/>
        </authorList>
    </citation>
    <scope>NUCLEOTIDE SEQUENCE [LARGE SCALE GENOMIC DNA]</scope>
    <source>
        <strain evidence="9">DSM 25325</strain>
    </source>
</reference>
<dbReference type="InterPro" id="IPR008457">
    <property type="entry name" value="Cu-R_CopD_dom"/>
</dbReference>
<evidence type="ECO:0000256" key="6">
    <source>
        <dbReference type="SAM" id="Phobius"/>
    </source>
</evidence>
<evidence type="ECO:0000256" key="5">
    <source>
        <dbReference type="ARBA" id="ARBA00023136"/>
    </source>
</evidence>
<dbReference type="AlphaFoldDB" id="A0A0U4FEH9"/>
<organism evidence="8 9">
    <name type="scientific">Pandoraea thiooxydans</name>
    <dbReference type="NCBI Taxonomy" id="445709"/>
    <lineage>
        <taxon>Bacteria</taxon>
        <taxon>Pseudomonadati</taxon>
        <taxon>Pseudomonadota</taxon>
        <taxon>Betaproteobacteria</taxon>
        <taxon>Burkholderiales</taxon>
        <taxon>Burkholderiaceae</taxon>
        <taxon>Pandoraea</taxon>
    </lineage>
</organism>
<evidence type="ECO:0000313" key="8">
    <source>
        <dbReference type="EMBL" id="ALX34808.1"/>
    </source>
</evidence>
<dbReference type="Pfam" id="PF05425">
    <property type="entry name" value="CopD"/>
    <property type="match status" value="1"/>
</dbReference>
<dbReference type="PANTHER" id="PTHR34820:SF4">
    <property type="entry name" value="INNER MEMBRANE PROTEIN YEBZ"/>
    <property type="match status" value="1"/>
</dbReference>
<keyword evidence="3 6" id="KW-0812">Transmembrane</keyword>
<dbReference type="OrthoDB" id="9035255at2"/>
<feature type="transmembrane region" description="Helical" evidence="6">
    <location>
        <begin position="268"/>
        <end position="287"/>
    </location>
</feature>
<dbReference type="InterPro" id="IPR032694">
    <property type="entry name" value="CopC/D"/>
</dbReference>
<evidence type="ECO:0000256" key="1">
    <source>
        <dbReference type="ARBA" id="ARBA00004651"/>
    </source>
</evidence>
<accession>A0A0U4FEH9</accession>
<feature type="transmembrane region" description="Helical" evidence="6">
    <location>
        <begin position="153"/>
        <end position="172"/>
    </location>
</feature>
<feature type="transmembrane region" description="Helical" evidence="6">
    <location>
        <begin position="12"/>
        <end position="35"/>
    </location>
</feature>